<proteinExistence type="predicted"/>
<accession>A0AAD9P610</accession>
<evidence type="ECO:0000259" key="11">
    <source>
        <dbReference type="PROSITE" id="PS51184"/>
    </source>
</evidence>
<feature type="compositionally biased region" description="Acidic residues" evidence="10">
    <location>
        <begin position="535"/>
        <end position="547"/>
    </location>
</feature>
<feature type="region of interest" description="Disordered" evidence="10">
    <location>
        <begin position="526"/>
        <end position="590"/>
    </location>
</feature>
<dbReference type="GO" id="GO:0051213">
    <property type="term" value="F:dioxygenase activity"/>
    <property type="evidence" value="ECO:0007669"/>
    <property type="project" value="UniProtKB-KW"/>
</dbReference>
<protein>
    <recommendedName>
        <fullName evidence="11">JmjC domain-containing protein</fullName>
    </recommendedName>
</protein>
<dbReference type="Gene3D" id="1.20.58.1360">
    <property type="match status" value="1"/>
</dbReference>
<name>A0AAD9P610_RIDPI</name>
<dbReference type="Gene3D" id="2.60.120.650">
    <property type="entry name" value="Cupin"/>
    <property type="match status" value="1"/>
</dbReference>
<feature type="domain" description="JmjC" evidence="11">
    <location>
        <begin position="210"/>
        <end position="368"/>
    </location>
</feature>
<evidence type="ECO:0000313" key="12">
    <source>
        <dbReference type="EMBL" id="KAK2188785.1"/>
    </source>
</evidence>
<evidence type="ECO:0000256" key="7">
    <source>
        <dbReference type="ARBA" id="ARBA00023015"/>
    </source>
</evidence>
<keyword evidence="8" id="KW-0804">Transcription</keyword>
<organism evidence="12 13">
    <name type="scientific">Ridgeia piscesae</name>
    <name type="common">Tubeworm</name>
    <dbReference type="NCBI Taxonomy" id="27915"/>
    <lineage>
        <taxon>Eukaryota</taxon>
        <taxon>Metazoa</taxon>
        <taxon>Spiralia</taxon>
        <taxon>Lophotrochozoa</taxon>
        <taxon>Annelida</taxon>
        <taxon>Polychaeta</taxon>
        <taxon>Sedentaria</taxon>
        <taxon>Canalipalpata</taxon>
        <taxon>Sabellida</taxon>
        <taxon>Siboglinidae</taxon>
        <taxon>Ridgeia</taxon>
    </lineage>
</organism>
<feature type="compositionally biased region" description="Polar residues" evidence="10">
    <location>
        <begin position="576"/>
        <end position="590"/>
    </location>
</feature>
<keyword evidence="2" id="KW-0479">Metal-binding</keyword>
<keyword evidence="7" id="KW-0805">Transcription regulation</keyword>
<evidence type="ECO:0000256" key="5">
    <source>
        <dbReference type="ARBA" id="ARBA00023002"/>
    </source>
</evidence>
<evidence type="ECO:0000256" key="8">
    <source>
        <dbReference type="ARBA" id="ARBA00023163"/>
    </source>
</evidence>
<comment type="caution">
    <text evidence="12">The sequence shown here is derived from an EMBL/GenBank/DDBJ whole genome shotgun (WGS) entry which is preliminary data.</text>
</comment>
<evidence type="ECO:0000256" key="1">
    <source>
        <dbReference type="ARBA" id="ARBA00004123"/>
    </source>
</evidence>
<dbReference type="PROSITE" id="PS51184">
    <property type="entry name" value="JMJC"/>
    <property type="match status" value="1"/>
</dbReference>
<gene>
    <name evidence="12" type="ORF">NP493_121g01024</name>
</gene>
<dbReference type="Pfam" id="PF17811">
    <property type="entry name" value="JHD"/>
    <property type="match status" value="1"/>
</dbReference>
<keyword evidence="6" id="KW-0408">Iron</keyword>
<dbReference type="SUPFAM" id="SSF51197">
    <property type="entry name" value="Clavaminate synthase-like"/>
    <property type="match status" value="1"/>
</dbReference>
<comment type="subcellular location">
    <subcellularLocation>
        <location evidence="1">Nucleus</location>
    </subcellularLocation>
</comment>
<feature type="compositionally biased region" description="Basic residues" evidence="10">
    <location>
        <begin position="815"/>
        <end position="827"/>
    </location>
</feature>
<dbReference type="SMART" id="SM00558">
    <property type="entry name" value="JmjC"/>
    <property type="match status" value="1"/>
</dbReference>
<keyword evidence="3" id="KW-0156">Chromatin regulator</keyword>
<keyword evidence="5" id="KW-0560">Oxidoreductase</keyword>
<dbReference type="InterPro" id="IPR003347">
    <property type="entry name" value="JmjC_dom"/>
</dbReference>
<evidence type="ECO:0000256" key="4">
    <source>
        <dbReference type="ARBA" id="ARBA00022964"/>
    </source>
</evidence>
<evidence type="ECO:0000256" key="6">
    <source>
        <dbReference type="ARBA" id="ARBA00023004"/>
    </source>
</evidence>
<dbReference type="PANTHER" id="PTHR23123">
    <property type="entry name" value="PHD/F-BOX CONTAINING PROTEIN"/>
    <property type="match status" value="1"/>
</dbReference>
<feature type="compositionally biased region" description="Polar residues" evidence="10">
    <location>
        <begin position="784"/>
        <end position="800"/>
    </location>
</feature>
<dbReference type="InterPro" id="IPR050690">
    <property type="entry name" value="JHDM1_Histone_Demethylase"/>
</dbReference>
<dbReference type="AlphaFoldDB" id="A0AAD9P610"/>
<evidence type="ECO:0000256" key="10">
    <source>
        <dbReference type="SAM" id="MobiDB-lite"/>
    </source>
</evidence>
<dbReference type="InterPro" id="IPR041070">
    <property type="entry name" value="JHD"/>
</dbReference>
<keyword evidence="9" id="KW-0539">Nucleus</keyword>
<reference evidence="12" key="1">
    <citation type="journal article" date="2023" name="Mol. Biol. Evol.">
        <title>Third-Generation Sequencing Reveals the Adaptive Role of the Epigenome in Three Deep-Sea Polychaetes.</title>
        <authorList>
            <person name="Perez M."/>
            <person name="Aroh O."/>
            <person name="Sun Y."/>
            <person name="Lan Y."/>
            <person name="Juniper S.K."/>
            <person name="Young C.R."/>
            <person name="Angers B."/>
            <person name="Qian P.Y."/>
        </authorList>
    </citation>
    <scope>NUCLEOTIDE SEQUENCE</scope>
    <source>
        <strain evidence="12">R07B-5</strain>
    </source>
</reference>
<evidence type="ECO:0000256" key="9">
    <source>
        <dbReference type="ARBA" id="ARBA00023242"/>
    </source>
</evidence>
<evidence type="ECO:0000256" key="3">
    <source>
        <dbReference type="ARBA" id="ARBA00022853"/>
    </source>
</evidence>
<feature type="compositionally biased region" description="Low complexity" evidence="10">
    <location>
        <begin position="757"/>
        <end position="769"/>
    </location>
</feature>
<evidence type="ECO:0000256" key="2">
    <source>
        <dbReference type="ARBA" id="ARBA00022723"/>
    </source>
</evidence>
<sequence>MESKPDNSGDEEDSTNAKILSPDHDFTGRGRAAAQTFNCTRHRCVDIQEYQAADIEIYHCPNCQLTQGPLVLKKRRNWHRHDYSEADDNINKAVQTGTVMFVRELKGRTFPSAEQMPLLRLHGSELTVEYLEKNGFELPILVEKVDGLNVKLPPSNFSIQDVENHVGSMREIDVIDVARQEDYKMLMREWTEYYASPNRHKILNVISLEFTNTKLSELVDPPQIVHDLSWVSTFWPHDQPPEDVMFHRPEVQRYCLMGVKDSFTDFHIDFGGTSVWYHGEKIFYMIKPTPSNLALYENWVSSCRQSEMFFGDQVDVCYRCVIKQGQTVFIPTGWIHAVLTPIDSLVFGGNFLHSLNIDLQIRIYEIEKAVDTPEKFMFPNFETVHWYAAKNIFDTIQEAREMGKTSPAYLVSGLKALVAALKSWTHRKEVENKPDGDTSGSSTVPKIKVRLPKADISIYDFDDDDTGGVITPKFENETKPSLLELKQSTVKPAKTTAAGLRLKVSGSGITSPKSSQSGRFQLLGGGTAVKKESPSEFDSDNSDDQLVVDETPRKRKRENKSATTIKPGSLKLKLSVNRTPASGTGGSSYSNPLDRFGNFANSADSLTFGTGVPKEEGSTVGKPGPGANGSIADILQAASTYSTGGHTESPRLAGLGRLALHAGRHPGHAVYEPGGQSKSVHVLAPWTQHPGVDVTGQNVYPTLDTSDTEDPHIFKPRGKQKRDDTWNPKAKLQPNCPKPERPQRQGTRRESVESGLAAAAAKLANAPMAKRQYIRHKPKAEKPTYNTLLNPQPGPSTSSRPAKKPRKGMATAKQRLGRILKMHKMIH</sequence>
<evidence type="ECO:0000313" key="13">
    <source>
        <dbReference type="Proteomes" id="UP001209878"/>
    </source>
</evidence>
<feature type="region of interest" description="Disordered" evidence="10">
    <location>
        <begin position="693"/>
        <end position="827"/>
    </location>
</feature>
<feature type="compositionally biased region" description="Polar residues" evidence="10">
    <location>
        <begin position="695"/>
        <end position="705"/>
    </location>
</feature>
<feature type="region of interest" description="Disordered" evidence="10">
    <location>
        <begin position="1"/>
        <end position="27"/>
    </location>
</feature>
<dbReference type="EMBL" id="JAODUO010000122">
    <property type="protein sequence ID" value="KAK2188785.1"/>
    <property type="molecule type" value="Genomic_DNA"/>
</dbReference>
<keyword evidence="4" id="KW-0223">Dioxygenase</keyword>
<feature type="compositionally biased region" description="Basic and acidic residues" evidence="10">
    <location>
        <begin position="738"/>
        <end position="752"/>
    </location>
</feature>
<dbReference type="GO" id="GO:0046872">
    <property type="term" value="F:metal ion binding"/>
    <property type="evidence" value="ECO:0007669"/>
    <property type="project" value="UniProtKB-KW"/>
</dbReference>
<dbReference type="GO" id="GO:0005634">
    <property type="term" value="C:nucleus"/>
    <property type="evidence" value="ECO:0007669"/>
    <property type="project" value="UniProtKB-SubCell"/>
</dbReference>
<dbReference type="GO" id="GO:0006325">
    <property type="term" value="P:chromatin organization"/>
    <property type="evidence" value="ECO:0007669"/>
    <property type="project" value="UniProtKB-KW"/>
</dbReference>
<dbReference type="Proteomes" id="UP001209878">
    <property type="component" value="Unassembled WGS sequence"/>
</dbReference>
<keyword evidence="13" id="KW-1185">Reference proteome</keyword>
<dbReference type="Pfam" id="PF02373">
    <property type="entry name" value="JmjC"/>
    <property type="match status" value="1"/>
</dbReference>